<reference evidence="3 4" key="1">
    <citation type="submission" date="2018-11" db="EMBL/GenBank/DDBJ databases">
        <title>Sequencing the genomes of 1000 actinobacteria strains.</title>
        <authorList>
            <person name="Klenk H.-P."/>
        </authorList>
    </citation>
    <scope>NUCLEOTIDE SEQUENCE [LARGE SCALE GENOMIC DNA]</scope>
    <source>
        <strain evidence="3 4">DSM 44348</strain>
    </source>
</reference>
<keyword evidence="1" id="KW-0732">Signal</keyword>
<gene>
    <name evidence="3" type="ORF">EDD35_6969</name>
</gene>
<comment type="caution">
    <text evidence="3">The sequence shown here is derived from an EMBL/GenBank/DDBJ whole genome shotgun (WGS) entry which is preliminary data.</text>
</comment>
<dbReference type="EMBL" id="RKHY01000001">
    <property type="protein sequence ID" value="ROS44524.1"/>
    <property type="molecule type" value="Genomic_DNA"/>
</dbReference>
<evidence type="ECO:0000313" key="3">
    <source>
        <dbReference type="EMBL" id="ROS44524.1"/>
    </source>
</evidence>
<proteinExistence type="predicted"/>
<dbReference type="PANTHER" id="PTHR40274:SF4">
    <property type="entry name" value="BLL1406 PROTEIN"/>
    <property type="match status" value="1"/>
</dbReference>
<dbReference type="InterPro" id="IPR015943">
    <property type="entry name" value="WD40/YVTN_repeat-like_dom_sf"/>
</dbReference>
<evidence type="ECO:0000313" key="4">
    <source>
        <dbReference type="Proteomes" id="UP000274843"/>
    </source>
</evidence>
<dbReference type="Pfam" id="PF13360">
    <property type="entry name" value="PQQ_2"/>
    <property type="match status" value="1"/>
</dbReference>
<dbReference type="InterPro" id="IPR002372">
    <property type="entry name" value="PQQ_rpt_dom"/>
</dbReference>
<dbReference type="SUPFAM" id="SSF63829">
    <property type="entry name" value="Calcium-dependent phosphotriesterase"/>
    <property type="match status" value="2"/>
</dbReference>
<feature type="signal peptide" evidence="1">
    <location>
        <begin position="1"/>
        <end position="31"/>
    </location>
</feature>
<organism evidence="3 4">
    <name type="scientific">Amycolatopsis thermoflava</name>
    <dbReference type="NCBI Taxonomy" id="84480"/>
    <lineage>
        <taxon>Bacteria</taxon>
        <taxon>Bacillati</taxon>
        <taxon>Actinomycetota</taxon>
        <taxon>Actinomycetes</taxon>
        <taxon>Pseudonocardiales</taxon>
        <taxon>Pseudonocardiaceae</taxon>
        <taxon>Amycolatopsis</taxon>
        <taxon>Amycolatopsis methanolica group</taxon>
    </lineage>
</organism>
<dbReference type="Gene3D" id="2.120.10.30">
    <property type="entry name" value="TolB, C-terminal domain"/>
    <property type="match status" value="1"/>
</dbReference>
<evidence type="ECO:0000259" key="2">
    <source>
        <dbReference type="Pfam" id="PF13360"/>
    </source>
</evidence>
<sequence length="541" mass="55883">MPEEKILFTHRRVITAALVAALVPTVSCATADSTSGYRLERIVTGTALHTINGLALAPDGSVLTANLAGETISALDPATGQINSLVPQRDGRSDDLVVAPSGEIFWTDPLAGAVKGRDRDGRIRTVADNLPGVNSIAFDRSRQHLYAGQTFFADGLWEIDPRAGVAPRLVARDLGSLNAFAFGPDGMIYGPLGKRGQVARIDPRTGVASTVAAGFRQPVSVRFDSRDRLYALDGATGQLIRIDPAAGAKDIVATLPAGADNMVIGPGDHAYVSNMADSAVTEVDLGTGARTTLTSSPLAFPQDIAFDGNTLYVADSTALRTVDPGTGVVTELARRLSSELEFPSGISVTAQHIVLTSELIGTVQVLDRATGEPAGEVHGLDSPSDAVELADGSLVVSEPANGRVLRVVDGRPRVLAENLGAPAGLALTPRGVVLAAEATGGRLLQIDPTSGEVTEIARGLGAPRAVAVAPDGSSVVLDAGGRRVVSVNSRGEQQVLADGLAVGHLTQPYARSGGVAVGADGTVFVAADRENSIYTIRRAGR</sequence>
<dbReference type="AlphaFoldDB" id="A0A3N2H6I0"/>
<dbReference type="InterPro" id="IPR051344">
    <property type="entry name" value="Vgb"/>
</dbReference>
<name>A0A3N2H6I0_9PSEU</name>
<dbReference type="Proteomes" id="UP000274843">
    <property type="component" value="Unassembled WGS sequence"/>
</dbReference>
<dbReference type="PANTHER" id="PTHR40274">
    <property type="entry name" value="VIRGINIAMYCIN B LYASE"/>
    <property type="match status" value="1"/>
</dbReference>
<feature type="domain" description="Pyrrolo-quinoline quinone repeat" evidence="2">
    <location>
        <begin position="195"/>
        <end position="406"/>
    </location>
</feature>
<protein>
    <submittedName>
        <fullName evidence="3">Putative pyrroloquinoline-quinone binding quinoprotein</fullName>
    </submittedName>
</protein>
<feature type="chain" id="PRO_5039076646" evidence="1">
    <location>
        <begin position="32"/>
        <end position="541"/>
    </location>
</feature>
<accession>A0A3N2H6I0</accession>
<dbReference type="RefSeq" id="WP_123686485.1">
    <property type="nucleotide sequence ID" value="NZ_RKHY01000001.1"/>
</dbReference>
<dbReference type="GeneID" id="301848212"/>
<dbReference type="Gene3D" id="2.130.10.10">
    <property type="entry name" value="YVTN repeat-like/Quinoprotein amine dehydrogenase"/>
    <property type="match status" value="1"/>
</dbReference>
<evidence type="ECO:0000256" key="1">
    <source>
        <dbReference type="SAM" id="SignalP"/>
    </source>
</evidence>
<keyword evidence="4" id="KW-1185">Reference proteome</keyword>
<dbReference type="InterPro" id="IPR011042">
    <property type="entry name" value="6-blade_b-propeller_TolB-like"/>
</dbReference>